<evidence type="ECO:0000313" key="3">
    <source>
        <dbReference type="EMBL" id="MFD2702764.1"/>
    </source>
</evidence>
<evidence type="ECO:0000256" key="1">
    <source>
        <dbReference type="SAM" id="MobiDB-lite"/>
    </source>
</evidence>
<organism evidence="3 4">
    <name type="scientific">Paenibacillus shunpengii</name>
    <dbReference type="NCBI Taxonomy" id="2054424"/>
    <lineage>
        <taxon>Bacteria</taxon>
        <taxon>Bacillati</taxon>
        <taxon>Bacillota</taxon>
        <taxon>Bacilli</taxon>
        <taxon>Bacillales</taxon>
        <taxon>Paenibacillaceae</taxon>
        <taxon>Paenibacillus</taxon>
    </lineage>
</organism>
<name>A0ABW5SU77_9BACL</name>
<gene>
    <name evidence="3" type="ORF">ACFSVM_20195</name>
</gene>
<feature type="transmembrane region" description="Helical" evidence="2">
    <location>
        <begin position="67"/>
        <end position="87"/>
    </location>
</feature>
<dbReference type="Proteomes" id="UP001597540">
    <property type="component" value="Unassembled WGS sequence"/>
</dbReference>
<feature type="transmembrane region" description="Helical" evidence="2">
    <location>
        <begin position="26"/>
        <end position="55"/>
    </location>
</feature>
<feature type="compositionally biased region" description="Basic and acidic residues" evidence="1">
    <location>
        <begin position="1"/>
        <end position="16"/>
    </location>
</feature>
<proteinExistence type="predicted"/>
<comment type="caution">
    <text evidence="3">The sequence shown here is derived from an EMBL/GenBank/DDBJ whole genome shotgun (WGS) entry which is preliminary data.</text>
</comment>
<dbReference type="RefSeq" id="WP_379264138.1">
    <property type="nucleotide sequence ID" value="NZ_JBHUMJ010000008.1"/>
</dbReference>
<accession>A0ABW5SU77</accession>
<evidence type="ECO:0000313" key="4">
    <source>
        <dbReference type="Proteomes" id="UP001597540"/>
    </source>
</evidence>
<sequence length="92" mass="10055">MEADKKFEDRFNESRPKNAPSGVSPYIVFGWLATLLSLLFVPILFGAIGVVLGYVVKKKEQKDVHGFIIMVASIGCTILGMIIGYAYGLTSL</sequence>
<reference evidence="4" key="1">
    <citation type="journal article" date="2019" name="Int. J. Syst. Evol. Microbiol.">
        <title>The Global Catalogue of Microorganisms (GCM) 10K type strain sequencing project: providing services to taxonomists for standard genome sequencing and annotation.</title>
        <authorList>
            <consortium name="The Broad Institute Genomics Platform"/>
            <consortium name="The Broad Institute Genome Sequencing Center for Infectious Disease"/>
            <person name="Wu L."/>
            <person name="Ma J."/>
        </authorList>
    </citation>
    <scope>NUCLEOTIDE SEQUENCE [LARGE SCALE GENOMIC DNA]</scope>
    <source>
        <strain evidence="4">KCTC 33849</strain>
    </source>
</reference>
<keyword evidence="2" id="KW-0472">Membrane</keyword>
<protein>
    <recommendedName>
        <fullName evidence="5">DUF4190 domain-containing protein</fullName>
    </recommendedName>
</protein>
<evidence type="ECO:0008006" key="5">
    <source>
        <dbReference type="Google" id="ProtNLM"/>
    </source>
</evidence>
<keyword evidence="2" id="KW-0812">Transmembrane</keyword>
<evidence type="ECO:0000256" key="2">
    <source>
        <dbReference type="SAM" id="Phobius"/>
    </source>
</evidence>
<feature type="region of interest" description="Disordered" evidence="1">
    <location>
        <begin position="1"/>
        <end position="21"/>
    </location>
</feature>
<keyword evidence="2" id="KW-1133">Transmembrane helix</keyword>
<dbReference type="EMBL" id="JBHUMJ010000008">
    <property type="protein sequence ID" value="MFD2702764.1"/>
    <property type="molecule type" value="Genomic_DNA"/>
</dbReference>
<keyword evidence="4" id="KW-1185">Reference proteome</keyword>